<dbReference type="SUPFAM" id="SSF64076">
    <property type="entry name" value="MTH938-like"/>
    <property type="match status" value="1"/>
</dbReference>
<dbReference type="EMBL" id="JACEON010000017">
    <property type="protein sequence ID" value="MBA4613227.1"/>
    <property type="molecule type" value="Genomic_DNA"/>
</dbReference>
<evidence type="ECO:0000313" key="1">
    <source>
        <dbReference type="EMBL" id="MBA4613227.1"/>
    </source>
</evidence>
<reference evidence="1 2" key="2">
    <citation type="submission" date="2020-08" db="EMBL/GenBank/DDBJ databases">
        <title>Stappia taiwanensis sp. nov., isolated from a coastal thermal spring.</title>
        <authorList>
            <person name="Kampfer P."/>
        </authorList>
    </citation>
    <scope>NUCLEOTIDE SEQUENCE [LARGE SCALE GENOMIC DNA]</scope>
    <source>
        <strain evidence="1 2">DSM 23284</strain>
    </source>
</reference>
<gene>
    <name evidence="1" type="ORF">H1W37_16320</name>
</gene>
<protein>
    <submittedName>
        <fullName evidence="1">Mth938-like domain-containing protein</fullName>
    </submittedName>
</protein>
<dbReference type="InterPro" id="IPR036748">
    <property type="entry name" value="MTH938-like_sf"/>
</dbReference>
<proteinExistence type="predicted"/>
<comment type="caution">
    <text evidence="1">The sequence shown here is derived from an EMBL/GenBank/DDBJ whole genome shotgun (WGS) entry which is preliminary data.</text>
</comment>
<dbReference type="Pfam" id="PF04430">
    <property type="entry name" value="DUF498"/>
    <property type="match status" value="1"/>
</dbReference>
<keyword evidence="2" id="KW-1185">Reference proteome</keyword>
<dbReference type="AlphaFoldDB" id="A0A838XU14"/>
<dbReference type="RefSeq" id="WP_181761428.1">
    <property type="nucleotide sequence ID" value="NZ_BMCR01000001.1"/>
</dbReference>
<dbReference type="InterPro" id="IPR007523">
    <property type="entry name" value="NDUFAF3/AAMDC"/>
</dbReference>
<reference evidence="1 2" key="1">
    <citation type="submission" date="2020-07" db="EMBL/GenBank/DDBJ databases">
        <authorList>
            <person name="Li M."/>
        </authorList>
    </citation>
    <scope>NUCLEOTIDE SEQUENCE [LARGE SCALE GENOMIC DNA]</scope>
    <source>
        <strain evidence="1 2">DSM 23284</strain>
    </source>
</reference>
<sequence length="132" mass="13952">MAKRGEGIVIRDAHFPGRVPIDAYGEGGFRFAEMSHRGSILCVPSGIYGWDARAVADIDAAALDRVFQEAGDIEVLLVGTGETLVPIPADLKAALREAGIRSDPMSTGAAVRTYNVLLSEDRAVATVLLAVD</sequence>
<evidence type="ECO:0000313" key="2">
    <source>
        <dbReference type="Proteomes" id="UP000559404"/>
    </source>
</evidence>
<dbReference type="PANTHER" id="PTHR21192">
    <property type="entry name" value="NUCLEAR PROTEIN E3-3"/>
    <property type="match status" value="1"/>
</dbReference>
<dbReference type="PANTHER" id="PTHR21192:SF2">
    <property type="entry name" value="NADH DEHYDROGENASE [UBIQUINONE] 1 ALPHA SUBCOMPLEX ASSEMBLY FACTOR 3"/>
    <property type="match status" value="1"/>
</dbReference>
<dbReference type="Gene3D" id="3.40.1230.10">
    <property type="entry name" value="MTH938-like"/>
    <property type="match status" value="1"/>
</dbReference>
<name>A0A838XU14_9HYPH</name>
<dbReference type="CDD" id="cd00248">
    <property type="entry name" value="Mth938-like"/>
    <property type="match status" value="1"/>
</dbReference>
<dbReference type="Proteomes" id="UP000559404">
    <property type="component" value="Unassembled WGS sequence"/>
</dbReference>
<accession>A0A838XU14</accession>
<organism evidence="1 2">
    <name type="scientific">Stappia taiwanensis</name>
    <dbReference type="NCBI Taxonomy" id="992267"/>
    <lineage>
        <taxon>Bacteria</taxon>
        <taxon>Pseudomonadati</taxon>
        <taxon>Pseudomonadota</taxon>
        <taxon>Alphaproteobacteria</taxon>
        <taxon>Hyphomicrobiales</taxon>
        <taxon>Stappiaceae</taxon>
        <taxon>Stappia</taxon>
    </lineage>
</organism>